<evidence type="ECO:0000313" key="7">
    <source>
        <dbReference type="RefSeq" id="XP_013763640.1"/>
    </source>
</evidence>
<evidence type="ECO:0000256" key="2">
    <source>
        <dbReference type="ARBA" id="ARBA00022741"/>
    </source>
</evidence>
<sequence>MAAASVSELRAVLLGNSWSERSSVGNFILRENKFNPEEELDRCVRVSGHSQGKEIFLINTPNLLHPNISVEKLKEHVNNCVRLSDPGPHVFLLVLHPEDFTEHQKTRLCRVLNFFSDHSFDHSLVLISPPRERRLGLWTRQRHSESIRMVLLGKTGNGKSATANTILGKKVFLSRVSQISVTRECQKAAGEIDGCPVVVVDTPGLFDTKLSSYEVRQELLNCISMLSPGPHVFLLVLQIGRFTEEEKETVKIIKEIFGKKSGNFIIVTFTRGDELEDTSIESYIEEDCSDFVKTLIKDCGGRYHIFNNKDPKNRRQVSDLLMKIEAMLKDNGGGYYTTEMFQEAEAAIQKKVERLLKEKDEDMMREREELKRKHEEEMQKIKREMEEQISKFESEKEQSMKQLKQMEERINQERE</sequence>
<feature type="domain" description="AIG1-type G" evidence="5">
    <location>
        <begin position="144"/>
        <end position="345"/>
    </location>
</feature>
<dbReference type="GO" id="GO:0005525">
    <property type="term" value="F:GTP binding"/>
    <property type="evidence" value="ECO:0007669"/>
    <property type="project" value="UniProtKB-KW"/>
</dbReference>
<evidence type="ECO:0000313" key="6">
    <source>
        <dbReference type="Proteomes" id="UP000695023"/>
    </source>
</evidence>
<dbReference type="PANTHER" id="PTHR10903">
    <property type="entry name" value="GTPASE, IMAP FAMILY MEMBER-RELATED"/>
    <property type="match status" value="1"/>
</dbReference>
<feature type="region of interest" description="Disordered" evidence="4">
    <location>
        <begin position="359"/>
        <end position="415"/>
    </location>
</feature>
<dbReference type="InterPro" id="IPR045058">
    <property type="entry name" value="GIMA/IAN/Toc"/>
</dbReference>
<proteinExistence type="inferred from homology"/>
<accession>A0A9Y6J8V2</accession>
<dbReference type="RefSeq" id="XP_013763640.1">
    <property type="nucleotide sequence ID" value="XM_013908186.1"/>
</dbReference>
<feature type="non-terminal residue" evidence="7">
    <location>
        <position position="415"/>
    </location>
</feature>
<dbReference type="PANTHER" id="PTHR10903:SF170">
    <property type="entry name" value="GTPASE IMAP FAMILY MEMBER 7"/>
    <property type="match status" value="1"/>
</dbReference>
<dbReference type="Gene3D" id="3.40.50.300">
    <property type="entry name" value="P-loop containing nucleotide triphosphate hydrolases"/>
    <property type="match status" value="2"/>
</dbReference>
<dbReference type="FunFam" id="3.40.50.300:FF:000366">
    <property type="entry name" value="GTPase, IMAP family member 2"/>
    <property type="match status" value="1"/>
</dbReference>
<evidence type="ECO:0000256" key="3">
    <source>
        <dbReference type="ARBA" id="ARBA00023134"/>
    </source>
</evidence>
<comment type="similarity">
    <text evidence="1">Belongs to the TRAFAC class TrmE-Era-EngA-EngB-Septin-like GTPase superfamily. AIG1/Toc34/Toc159-like paraseptin GTPase family. IAN subfamily.</text>
</comment>
<dbReference type="Proteomes" id="UP000695023">
    <property type="component" value="Unplaced"/>
</dbReference>
<dbReference type="PROSITE" id="PS51720">
    <property type="entry name" value="G_AIG1"/>
    <property type="match status" value="1"/>
</dbReference>
<organism evidence="6 7">
    <name type="scientific">Pundamilia nyererei</name>
    <dbReference type="NCBI Taxonomy" id="303518"/>
    <lineage>
        <taxon>Eukaryota</taxon>
        <taxon>Metazoa</taxon>
        <taxon>Chordata</taxon>
        <taxon>Craniata</taxon>
        <taxon>Vertebrata</taxon>
        <taxon>Euteleostomi</taxon>
        <taxon>Actinopterygii</taxon>
        <taxon>Neopterygii</taxon>
        <taxon>Teleostei</taxon>
        <taxon>Neoteleostei</taxon>
        <taxon>Acanthomorphata</taxon>
        <taxon>Ovalentaria</taxon>
        <taxon>Cichlomorphae</taxon>
        <taxon>Cichliformes</taxon>
        <taxon>Cichlidae</taxon>
        <taxon>African cichlids</taxon>
        <taxon>Pseudocrenilabrinae</taxon>
        <taxon>Haplochromini</taxon>
        <taxon>Pundamilia</taxon>
    </lineage>
</organism>
<keyword evidence="3" id="KW-0342">GTP-binding</keyword>
<dbReference type="GeneID" id="102196258"/>
<keyword evidence="2" id="KW-0547">Nucleotide-binding</keyword>
<dbReference type="Pfam" id="PF04548">
    <property type="entry name" value="AIG1"/>
    <property type="match status" value="2"/>
</dbReference>
<evidence type="ECO:0000259" key="5">
    <source>
        <dbReference type="PROSITE" id="PS51720"/>
    </source>
</evidence>
<dbReference type="AlphaFoldDB" id="A0A9Y6J8V2"/>
<evidence type="ECO:0000256" key="1">
    <source>
        <dbReference type="ARBA" id="ARBA00008535"/>
    </source>
</evidence>
<protein>
    <submittedName>
        <fullName evidence="7">GTPase IMAP family member 4-like</fullName>
    </submittedName>
</protein>
<dbReference type="CDD" id="cd01852">
    <property type="entry name" value="AIG1"/>
    <property type="match status" value="1"/>
</dbReference>
<keyword evidence="6" id="KW-1185">Reference proteome</keyword>
<reference evidence="7" key="1">
    <citation type="submission" date="2025-08" db="UniProtKB">
        <authorList>
            <consortium name="RefSeq"/>
        </authorList>
    </citation>
    <scope>IDENTIFICATION</scope>
</reference>
<dbReference type="SUPFAM" id="SSF52540">
    <property type="entry name" value="P-loop containing nucleoside triphosphate hydrolases"/>
    <property type="match status" value="1"/>
</dbReference>
<gene>
    <name evidence="7" type="primary">LOC102196258</name>
</gene>
<name>A0A9Y6J8V2_9CICH</name>
<evidence type="ECO:0000256" key="4">
    <source>
        <dbReference type="SAM" id="MobiDB-lite"/>
    </source>
</evidence>
<dbReference type="InterPro" id="IPR027417">
    <property type="entry name" value="P-loop_NTPase"/>
</dbReference>
<dbReference type="InterPro" id="IPR006703">
    <property type="entry name" value="G_AIG1"/>
</dbReference>